<comment type="caution">
    <text evidence="2">The sequence shown here is derived from an EMBL/GenBank/DDBJ whole genome shotgun (WGS) entry which is preliminary data.</text>
</comment>
<feature type="compositionally biased region" description="Low complexity" evidence="1">
    <location>
        <begin position="73"/>
        <end position="84"/>
    </location>
</feature>
<dbReference type="AlphaFoldDB" id="A0A9N7Z852"/>
<proteinExistence type="predicted"/>
<reference evidence="2" key="1">
    <citation type="submission" date="2020-03" db="EMBL/GenBank/DDBJ databases">
        <authorList>
            <person name="Weist P."/>
        </authorList>
    </citation>
    <scope>NUCLEOTIDE SEQUENCE</scope>
</reference>
<protein>
    <submittedName>
        <fullName evidence="2">Uncharacterized protein</fullName>
    </submittedName>
</protein>
<evidence type="ECO:0000313" key="3">
    <source>
        <dbReference type="Proteomes" id="UP001153269"/>
    </source>
</evidence>
<evidence type="ECO:0000313" key="2">
    <source>
        <dbReference type="EMBL" id="CAB1454066.1"/>
    </source>
</evidence>
<feature type="compositionally biased region" description="Basic residues" evidence="1">
    <location>
        <begin position="59"/>
        <end position="71"/>
    </location>
</feature>
<dbReference type="EMBL" id="CADEAL010004198">
    <property type="protein sequence ID" value="CAB1454066.1"/>
    <property type="molecule type" value="Genomic_DNA"/>
</dbReference>
<sequence length="120" mass="13098">MPCTRICIAATRHTTTQTCVQGVRASSLHRAARRAQREAPRSPSHRRHCQPSPPSAAVKRAHVSSRRRRRQTAPEGAGQAAAQPIVEGRSLSPLITAVHCGRAIPMKRANRDLTSEAHCK</sequence>
<dbReference type="Proteomes" id="UP001153269">
    <property type="component" value="Unassembled WGS sequence"/>
</dbReference>
<accession>A0A9N7Z852</accession>
<name>A0A9N7Z852_PLEPL</name>
<keyword evidence="3" id="KW-1185">Reference proteome</keyword>
<feature type="region of interest" description="Disordered" evidence="1">
    <location>
        <begin position="19"/>
        <end position="88"/>
    </location>
</feature>
<gene>
    <name evidence="2" type="ORF">PLEPLA_LOCUS41828</name>
</gene>
<evidence type="ECO:0000256" key="1">
    <source>
        <dbReference type="SAM" id="MobiDB-lite"/>
    </source>
</evidence>
<organism evidence="2 3">
    <name type="scientific">Pleuronectes platessa</name>
    <name type="common">European plaice</name>
    <dbReference type="NCBI Taxonomy" id="8262"/>
    <lineage>
        <taxon>Eukaryota</taxon>
        <taxon>Metazoa</taxon>
        <taxon>Chordata</taxon>
        <taxon>Craniata</taxon>
        <taxon>Vertebrata</taxon>
        <taxon>Euteleostomi</taxon>
        <taxon>Actinopterygii</taxon>
        <taxon>Neopterygii</taxon>
        <taxon>Teleostei</taxon>
        <taxon>Neoteleostei</taxon>
        <taxon>Acanthomorphata</taxon>
        <taxon>Carangaria</taxon>
        <taxon>Pleuronectiformes</taxon>
        <taxon>Pleuronectoidei</taxon>
        <taxon>Pleuronectidae</taxon>
        <taxon>Pleuronectes</taxon>
    </lineage>
</organism>